<sequence length="341" mass="35098">MEEQGGARVEAGPNPAIVEETLNNRANYVRLGTLALLWGASFLFIKVGLQALTPTQVAFARIVLGAVVVVALCLLSGGGLVGFGSAGKRALWGTIAVAAVFGNVLPWILFGIGERTVDSGLTGVLNATTPLWTVLFGLLYGTERSLPPLRLFGLLVGFSGVVVILAPWQGSAGLFGWGVLACLAAAASYGISFVYIGRGLNGSGAGEQPLPPLTVAATQLTAASGIALLTLPVGGLEPIHPAPLPLLAVAVLGIFGTGFAFALHIRIISDEGATTASTVTYLMPVVSVVLGWLVLDERFGPRMVLGMAIVLLGVALSRTTVRGPRGGKRAEGTERAEPARN</sequence>
<reference evidence="9 10" key="1">
    <citation type="submission" date="2018-03" db="EMBL/GenBank/DDBJ databases">
        <title>Actinopolyspora mortivallis from Sahara, screening for active biomolecules.</title>
        <authorList>
            <person name="Selama O."/>
            <person name="Wellington E.M.H."/>
            <person name="Hacene H."/>
        </authorList>
    </citation>
    <scope>NUCLEOTIDE SEQUENCE [LARGE SCALE GENOMIC DNA]</scope>
    <source>
        <strain evidence="9 10">M5A</strain>
    </source>
</reference>
<feature type="region of interest" description="Disordered" evidence="6">
    <location>
        <begin position="322"/>
        <end position="341"/>
    </location>
</feature>
<dbReference type="InterPro" id="IPR050638">
    <property type="entry name" value="AA-Vitamin_Transporters"/>
</dbReference>
<dbReference type="InterPro" id="IPR037185">
    <property type="entry name" value="EmrE-like"/>
</dbReference>
<dbReference type="SUPFAM" id="SSF103481">
    <property type="entry name" value="Multidrug resistance efflux transporter EmrE"/>
    <property type="match status" value="2"/>
</dbReference>
<protein>
    <submittedName>
        <fullName evidence="9">EamA family transporter</fullName>
    </submittedName>
</protein>
<evidence type="ECO:0000256" key="6">
    <source>
        <dbReference type="SAM" id="MobiDB-lite"/>
    </source>
</evidence>
<feature type="transmembrane region" description="Helical" evidence="7">
    <location>
        <begin position="31"/>
        <end position="52"/>
    </location>
</feature>
<feature type="transmembrane region" description="Helical" evidence="7">
    <location>
        <begin position="90"/>
        <end position="112"/>
    </location>
</feature>
<evidence type="ECO:0000256" key="3">
    <source>
        <dbReference type="ARBA" id="ARBA00022692"/>
    </source>
</evidence>
<feature type="transmembrane region" description="Helical" evidence="7">
    <location>
        <begin position="149"/>
        <end position="168"/>
    </location>
</feature>
<comment type="similarity">
    <text evidence="2">Belongs to the EamA transporter family.</text>
</comment>
<proteinExistence type="inferred from homology"/>
<dbReference type="PANTHER" id="PTHR32322">
    <property type="entry name" value="INNER MEMBRANE TRANSPORTER"/>
    <property type="match status" value="1"/>
</dbReference>
<comment type="caution">
    <text evidence="9">The sequence shown here is derived from an EMBL/GenBank/DDBJ whole genome shotgun (WGS) entry which is preliminary data.</text>
</comment>
<feature type="transmembrane region" description="Helical" evidence="7">
    <location>
        <begin position="209"/>
        <end position="231"/>
    </location>
</feature>
<evidence type="ECO:0000256" key="5">
    <source>
        <dbReference type="ARBA" id="ARBA00023136"/>
    </source>
</evidence>
<keyword evidence="10" id="KW-1185">Reference proteome</keyword>
<evidence type="ECO:0000259" key="8">
    <source>
        <dbReference type="Pfam" id="PF00892"/>
    </source>
</evidence>
<evidence type="ECO:0000256" key="7">
    <source>
        <dbReference type="SAM" id="Phobius"/>
    </source>
</evidence>
<dbReference type="Proteomes" id="UP000239352">
    <property type="component" value="Unassembled WGS sequence"/>
</dbReference>
<keyword evidence="3 7" id="KW-0812">Transmembrane</keyword>
<feature type="transmembrane region" description="Helical" evidence="7">
    <location>
        <begin position="301"/>
        <end position="321"/>
    </location>
</feature>
<dbReference type="GO" id="GO:0016020">
    <property type="term" value="C:membrane"/>
    <property type="evidence" value="ECO:0007669"/>
    <property type="project" value="UniProtKB-SubCell"/>
</dbReference>
<dbReference type="AlphaFoldDB" id="A0A2T0GRQ8"/>
<dbReference type="RefSeq" id="WP_106115272.1">
    <property type="nucleotide sequence ID" value="NZ_PVSR01000058.1"/>
</dbReference>
<evidence type="ECO:0000313" key="9">
    <source>
        <dbReference type="EMBL" id="PRW61789.1"/>
    </source>
</evidence>
<organism evidence="9 10">
    <name type="scientific">Actinopolyspora mortivallis</name>
    <dbReference type="NCBI Taxonomy" id="33906"/>
    <lineage>
        <taxon>Bacteria</taxon>
        <taxon>Bacillati</taxon>
        <taxon>Actinomycetota</taxon>
        <taxon>Actinomycetes</taxon>
        <taxon>Actinopolysporales</taxon>
        <taxon>Actinopolysporaceae</taxon>
        <taxon>Actinopolyspora</taxon>
    </lineage>
</organism>
<gene>
    <name evidence="9" type="ORF">CEP50_18910</name>
</gene>
<dbReference type="InterPro" id="IPR000620">
    <property type="entry name" value="EamA_dom"/>
</dbReference>
<feature type="transmembrane region" description="Helical" evidence="7">
    <location>
        <begin position="275"/>
        <end position="295"/>
    </location>
</feature>
<evidence type="ECO:0000313" key="10">
    <source>
        <dbReference type="Proteomes" id="UP000239352"/>
    </source>
</evidence>
<feature type="compositionally biased region" description="Basic and acidic residues" evidence="6">
    <location>
        <begin position="328"/>
        <end position="341"/>
    </location>
</feature>
<evidence type="ECO:0000256" key="4">
    <source>
        <dbReference type="ARBA" id="ARBA00022989"/>
    </source>
</evidence>
<dbReference type="InParanoid" id="A0A2T0GRQ8"/>
<feature type="transmembrane region" description="Helical" evidence="7">
    <location>
        <begin position="174"/>
        <end position="197"/>
    </location>
</feature>
<dbReference type="EMBL" id="PVSR01000058">
    <property type="protein sequence ID" value="PRW61789.1"/>
    <property type="molecule type" value="Genomic_DNA"/>
</dbReference>
<dbReference type="PANTHER" id="PTHR32322:SF9">
    <property type="entry name" value="AMINO-ACID METABOLITE EFFLUX PUMP-RELATED"/>
    <property type="match status" value="1"/>
</dbReference>
<comment type="subcellular location">
    <subcellularLocation>
        <location evidence="1">Membrane</location>
        <topology evidence="1">Multi-pass membrane protein</topology>
    </subcellularLocation>
</comment>
<feature type="domain" description="EamA" evidence="8">
    <location>
        <begin position="177"/>
        <end position="317"/>
    </location>
</feature>
<evidence type="ECO:0000256" key="1">
    <source>
        <dbReference type="ARBA" id="ARBA00004141"/>
    </source>
</evidence>
<dbReference type="Gene3D" id="1.10.3730.20">
    <property type="match status" value="1"/>
</dbReference>
<feature type="transmembrane region" description="Helical" evidence="7">
    <location>
        <begin position="58"/>
        <end position="83"/>
    </location>
</feature>
<dbReference type="STRING" id="1050202.GCA_000384035_00336"/>
<name>A0A2T0GRQ8_ACTMO</name>
<keyword evidence="4 7" id="KW-1133">Transmembrane helix</keyword>
<feature type="transmembrane region" description="Helical" evidence="7">
    <location>
        <begin position="124"/>
        <end position="142"/>
    </location>
</feature>
<feature type="domain" description="EamA" evidence="8">
    <location>
        <begin position="34"/>
        <end position="165"/>
    </location>
</feature>
<keyword evidence="5 7" id="KW-0472">Membrane</keyword>
<feature type="transmembrane region" description="Helical" evidence="7">
    <location>
        <begin position="243"/>
        <end position="263"/>
    </location>
</feature>
<dbReference type="Pfam" id="PF00892">
    <property type="entry name" value="EamA"/>
    <property type="match status" value="2"/>
</dbReference>
<evidence type="ECO:0000256" key="2">
    <source>
        <dbReference type="ARBA" id="ARBA00007362"/>
    </source>
</evidence>
<accession>A0A2T0GRQ8</accession>